<evidence type="ECO:0000313" key="3">
    <source>
        <dbReference type="EMBL" id="TNN76345.1"/>
    </source>
</evidence>
<feature type="signal peptide" evidence="2">
    <location>
        <begin position="1"/>
        <end position="26"/>
    </location>
</feature>
<comment type="caution">
    <text evidence="3">The sequence shown here is derived from an EMBL/GenBank/DDBJ whole genome shotgun (WGS) entry which is preliminary data.</text>
</comment>
<keyword evidence="4" id="KW-1185">Reference proteome</keyword>
<name>A0A4Z2IFH2_9TELE</name>
<accession>A0A4Z2IFH2</accession>
<evidence type="ECO:0000256" key="1">
    <source>
        <dbReference type="SAM" id="MobiDB-lite"/>
    </source>
</evidence>
<dbReference type="AlphaFoldDB" id="A0A4Z2IFH2"/>
<organism evidence="3 4">
    <name type="scientific">Liparis tanakae</name>
    <name type="common">Tanaka's snailfish</name>
    <dbReference type="NCBI Taxonomy" id="230148"/>
    <lineage>
        <taxon>Eukaryota</taxon>
        <taxon>Metazoa</taxon>
        <taxon>Chordata</taxon>
        <taxon>Craniata</taxon>
        <taxon>Vertebrata</taxon>
        <taxon>Euteleostomi</taxon>
        <taxon>Actinopterygii</taxon>
        <taxon>Neopterygii</taxon>
        <taxon>Teleostei</taxon>
        <taxon>Neoteleostei</taxon>
        <taxon>Acanthomorphata</taxon>
        <taxon>Eupercaria</taxon>
        <taxon>Perciformes</taxon>
        <taxon>Cottioidei</taxon>
        <taxon>Cottales</taxon>
        <taxon>Liparidae</taxon>
        <taxon>Liparis</taxon>
    </lineage>
</organism>
<feature type="region of interest" description="Disordered" evidence="1">
    <location>
        <begin position="45"/>
        <end position="72"/>
    </location>
</feature>
<gene>
    <name evidence="3" type="ORF">EYF80_013424</name>
</gene>
<evidence type="ECO:0000256" key="2">
    <source>
        <dbReference type="SAM" id="SignalP"/>
    </source>
</evidence>
<proteinExistence type="predicted"/>
<evidence type="ECO:0000313" key="4">
    <source>
        <dbReference type="Proteomes" id="UP000314294"/>
    </source>
</evidence>
<sequence>MTISWGKLGLRALWLVSWGLLQHGNAILWRANEVRQEDERPVTLPIRGQPVGLSRERKRRRSPISPGEDLPQPAMCLPPNMRLVQGCWVKPRFSAFGNGAAPQAQQAVEERAASAYLQGAESEKLCSQPWYLGWWFRVRECTQWDLKPNHLLHSPTPLFDSQPSPFTKHQLLGTLSGRYLPFGMLAGDKRPGPEWDGSN</sequence>
<protein>
    <submittedName>
        <fullName evidence="3">Uncharacterized protein</fullName>
    </submittedName>
</protein>
<keyword evidence="2" id="KW-0732">Signal</keyword>
<reference evidence="3 4" key="1">
    <citation type="submission" date="2019-03" db="EMBL/GenBank/DDBJ databases">
        <title>First draft genome of Liparis tanakae, snailfish: a comprehensive survey of snailfish specific genes.</title>
        <authorList>
            <person name="Kim W."/>
            <person name="Song I."/>
            <person name="Jeong J.-H."/>
            <person name="Kim D."/>
            <person name="Kim S."/>
            <person name="Ryu S."/>
            <person name="Song J.Y."/>
            <person name="Lee S.K."/>
        </authorList>
    </citation>
    <scope>NUCLEOTIDE SEQUENCE [LARGE SCALE GENOMIC DNA]</scope>
    <source>
        <tissue evidence="3">Muscle</tissue>
    </source>
</reference>
<feature type="chain" id="PRO_5021327997" evidence="2">
    <location>
        <begin position="27"/>
        <end position="199"/>
    </location>
</feature>
<dbReference type="EMBL" id="SRLO01000094">
    <property type="protein sequence ID" value="TNN76345.1"/>
    <property type="molecule type" value="Genomic_DNA"/>
</dbReference>
<dbReference type="Proteomes" id="UP000314294">
    <property type="component" value="Unassembled WGS sequence"/>
</dbReference>